<evidence type="ECO:0000256" key="1">
    <source>
        <dbReference type="ARBA" id="ARBA00008791"/>
    </source>
</evidence>
<sequence>MPGTEPRTHRGESDQVTEQEPTLNLTTGTAAPAGTTTTVAWNGSASSRAALLWAIERERSAPGLLLLLTVLDEAYRGFGAAALNELAVAARQALQAEIDWIRATEPSLPVTSLLLEGNPDDMILAHCVPGSMLVLGRREGRSPLQRWSRAARLASRAPVPVSVVPTAEASTPGDIPGEVLQRSGVIVGVDGSPASRQACLTAAAEAHRRQETLDIVYAGPVADPVGTDDAALPRAIVNDCAQEALFAHPALTVRRRFVPGPAAPVLLRLAQDKALLVIGSRGRGAVAGFLLGSVSRALVANATGPLIVVTEMPSVPDPARDPAPDSD</sequence>
<name>A0A4Y8JXU0_9MICO</name>
<comment type="similarity">
    <text evidence="1">Belongs to the universal stress protein A family.</text>
</comment>
<proteinExistence type="inferred from homology"/>
<feature type="domain" description="UspA" evidence="3">
    <location>
        <begin position="185"/>
        <end position="309"/>
    </location>
</feature>
<evidence type="ECO:0000313" key="5">
    <source>
        <dbReference type="Proteomes" id="UP000297472"/>
    </source>
</evidence>
<feature type="compositionally biased region" description="Basic and acidic residues" evidence="2">
    <location>
        <begin position="1"/>
        <end position="13"/>
    </location>
</feature>
<dbReference type="PRINTS" id="PR01438">
    <property type="entry name" value="UNVRSLSTRESS"/>
</dbReference>
<feature type="domain" description="UspA" evidence="3">
    <location>
        <begin position="39"/>
        <end position="165"/>
    </location>
</feature>
<comment type="caution">
    <text evidence="4">The sequence shown here is derived from an EMBL/GenBank/DDBJ whole genome shotgun (WGS) entry which is preliminary data.</text>
</comment>
<evidence type="ECO:0000256" key="2">
    <source>
        <dbReference type="SAM" id="MobiDB-lite"/>
    </source>
</evidence>
<feature type="compositionally biased region" description="Low complexity" evidence="2">
    <location>
        <begin position="21"/>
        <end position="38"/>
    </location>
</feature>
<dbReference type="SUPFAM" id="SSF52402">
    <property type="entry name" value="Adenine nucleotide alpha hydrolases-like"/>
    <property type="match status" value="2"/>
</dbReference>
<dbReference type="AlphaFoldDB" id="A0A4Y8JXU0"/>
<dbReference type="InterPro" id="IPR006015">
    <property type="entry name" value="Universal_stress_UspA"/>
</dbReference>
<dbReference type="PANTHER" id="PTHR46268">
    <property type="entry name" value="STRESS RESPONSE PROTEIN NHAX"/>
    <property type="match status" value="1"/>
</dbReference>
<dbReference type="Pfam" id="PF00582">
    <property type="entry name" value="Usp"/>
    <property type="match status" value="2"/>
</dbReference>
<dbReference type="InterPro" id="IPR014729">
    <property type="entry name" value="Rossmann-like_a/b/a_fold"/>
</dbReference>
<dbReference type="CDD" id="cd00293">
    <property type="entry name" value="USP-like"/>
    <property type="match status" value="1"/>
</dbReference>
<dbReference type="Gene3D" id="3.40.50.12370">
    <property type="match status" value="1"/>
</dbReference>
<evidence type="ECO:0000259" key="3">
    <source>
        <dbReference type="Pfam" id="PF00582"/>
    </source>
</evidence>
<protein>
    <submittedName>
        <fullName evidence="4">Universal stress protein</fullName>
    </submittedName>
</protein>
<dbReference type="Proteomes" id="UP000297472">
    <property type="component" value="Unassembled WGS sequence"/>
</dbReference>
<organism evidence="4 5">
    <name type="scientific">Cryobacterium cryoconiti</name>
    <dbReference type="NCBI Taxonomy" id="1259239"/>
    <lineage>
        <taxon>Bacteria</taxon>
        <taxon>Bacillati</taxon>
        <taxon>Actinomycetota</taxon>
        <taxon>Actinomycetes</taxon>
        <taxon>Micrococcales</taxon>
        <taxon>Microbacteriaceae</taxon>
        <taxon>Cryobacterium</taxon>
    </lineage>
</organism>
<reference evidence="4 5" key="1">
    <citation type="submission" date="2019-03" db="EMBL/GenBank/DDBJ databases">
        <title>Genomics of glacier-inhabiting Cryobacterium strains.</title>
        <authorList>
            <person name="Liu Q."/>
            <person name="Xin Y.-H."/>
        </authorList>
    </citation>
    <scope>NUCLEOTIDE SEQUENCE [LARGE SCALE GENOMIC DNA]</scope>
    <source>
        <strain evidence="4 5">TMT1-51</strain>
    </source>
</reference>
<dbReference type="PANTHER" id="PTHR46268:SF6">
    <property type="entry name" value="UNIVERSAL STRESS PROTEIN UP12"/>
    <property type="match status" value="1"/>
</dbReference>
<keyword evidence="5" id="KW-1185">Reference proteome</keyword>
<dbReference type="EMBL" id="SOHA01000039">
    <property type="protein sequence ID" value="TFD27415.1"/>
    <property type="molecule type" value="Genomic_DNA"/>
</dbReference>
<gene>
    <name evidence="4" type="ORF">E3T49_12740</name>
</gene>
<dbReference type="InterPro" id="IPR006016">
    <property type="entry name" value="UspA"/>
</dbReference>
<accession>A0A4Y8JXU0</accession>
<evidence type="ECO:0000313" key="4">
    <source>
        <dbReference type="EMBL" id="TFD27415.1"/>
    </source>
</evidence>
<dbReference type="Gene3D" id="3.40.50.620">
    <property type="entry name" value="HUPs"/>
    <property type="match status" value="1"/>
</dbReference>
<feature type="region of interest" description="Disordered" evidence="2">
    <location>
        <begin position="1"/>
        <end position="39"/>
    </location>
</feature>
<dbReference type="OrthoDB" id="4931198at2"/>